<dbReference type="RefSeq" id="WP_119116579.1">
    <property type="nucleotide sequence ID" value="NZ_QWVS01000013.1"/>
</dbReference>
<sequence length="658" mass="72751">MQFITMGAQVHTSTNVDSGLAFKVGQIFFGKVNKIYPNQIAEVRIGNQKLISTLEAPLQAGERYWLQVQSNERKPVLKVLDTPHAAQTMNMKAAAQQLIAHLGITANAEAAELAEFLMRNQFPITKDSFQAALHWLKLTDSSQSGLETIKTMYVQQLPFVEDIFKALLAQSKGESLHNMLGDLLGRLTSASTGTATTSQLKEVLESLVLSKQGHLQETGLLRLISQWASSDASPDLKAGAFSLLQKVGLISSSFSEAEFLTKLVTDSQISGVPQAKTELAMKWQQGMQLLADYKTALRNGEHRIVHLQNVTNWLAEQQGVSKAPLTNLVQGQQLATASVSSADFAQQPANLAAPLKINPQQTDLPKLTMNVMEMLVTESESKSVLASFLHLLNPNHSQVNGAKEALANQLLSFSQNPSERSVLPHERAVLQVLASEFQMIDLTKGTAVYSHLKDIVKILGLQFEHVLAHAQNANPAALEEELVTLKPLLLKLLQEQQHPAGIKELAEQIVNRLTAQQIMSQENGPLQNVLLTLPLNIGKYETDVTLQWSGRRTQEGGIDSNYCRILFYLDLEQLKETVIDMQVQNRVIKVVVMNEQSEILENMARPYIGLLRSSLAQLNYKLSGVLFENTLMKHEKEKRNQSTSYPAAGSYNGVDVRI</sequence>
<organism evidence="1 2">
    <name type="scientific">Peribacillus asahii</name>
    <dbReference type="NCBI Taxonomy" id="228899"/>
    <lineage>
        <taxon>Bacteria</taxon>
        <taxon>Bacillati</taxon>
        <taxon>Bacillota</taxon>
        <taxon>Bacilli</taxon>
        <taxon>Bacillales</taxon>
        <taxon>Bacillaceae</taxon>
        <taxon>Peribacillus</taxon>
    </lineage>
</organism>
<keyword evidence="2" id="KW-1185">Reference proteome</keyword>
<comment type="caution">
    <text evidence="1">The sequence shown here is derived from an EMBL/GenBank/DDBJ whole genome shotgun (WGS) entry which is preliminary data.</text>
</comment>
<dbReference type="EMBL" id="QWVS01000013">
    <property type="protein sequence ID" value="RID87185.1"/>
    <property type="molecule type" value="Genomic_DNA"/>
</dbReference>
<evidence type="ECO:0008006" key="3">
    <source>
        <dbReference type="Google" id="ProtNLM"/>
    </source>
</evidence>
<reference evidence="1 2" key="1">
    <citation type="submission" date="2018-08" db="EMBL/GenBank/DDBJ databases">
        <title>Bacillus jemisoniae sp. nov., Bacillus chryseoplanitiae sp. nov., Bacillus resnikiae sp. nov., and Bacillus frankliniae sp. nov., isolated from Viking spacecraft and associated surfaces.</title>
        <authorList>
            <person name="Seuylemezian A."/>
            <person name="Vaishampayan P."/>
        </authorList>
    </citation>
    <scope>NUCLEOTIDE SEQUENCE [LARGE SCALE GENOMIC DNA]</scope>
    <source>
        <strain evidence="1 2">MA001</strain>
    </source>
</reference>
<evidence type="ECO:0000313" key="2">
    <source>
        <dbReference type="Proteomes" id="UP000266016"/>
    </source>
</evidence>
<name>A0A398BAW4_9BACI</name>
<proteinExistence type="predicted"/>
<dbReference type="Proteomes" id="UP000266016">
    <property type="component" value="Unassembled WGS sequence"/>
</dbReference>
<dbReference type="AlphaFoldDB" id="A0A398BAW4"/>
<gene>
    <name evidence="1" type="ORF">D1953_07695</name>
</gene>
<evidence type="ECO:0000313" key="1">
    <source>
        <dbReference type="EMBL" id="RID87185.1"/>
    </source>
</evidence>
<protein>
    <recommendedName>
        <fullName evidence="3">Flagellar hook-length control protein-like C-terminal domain-containing protein</fullName>
    </recommendedName>
</protein>
<accession>A0A398BAW4</accession>